<sequence length="49" mass="5518">MLAERNTVEKKRLATELIAIVKDESTGTPRVCDYLRGALLHAINKHSVR</sequence>
<evidence type="ECO:0000313" key="2">
    <source>
        <dbReference type="Proteomes" id="UP000482960"/>
    </source>
</evidence>
<proteinExistence type="predicted"/>
<name>A0A6V8KXK5_9ACTN</name>
<dbReference type="AlphaFoldDB" id="A0A6V8KXK5"/>
<dbReference type="EMBL" id="BLPG01000001">
    <property type="protein sequence ID" value="GFJ87049.1"/>
    <property type="molecule type" value="Genomic_DNA"/>
</dbReference>
<protein>
    <submittedName>
        <fullName evidence="1">Uncharacterized protein</fullName>
    </submittedName>
</protein>
<evidence type="ECO:0000313" key="1">
    <source>
        <dbReference type="EMBL" id="GFJ87049.1"/>
    </source>
</evidence>
<comment type="caution">
    <text evidence="1">The sequence shown here is derived from an EMBL/GenBank/DDBJ whole genome shotgun (WGS) entry which is preliminary data.</text>
</comment>
<keyword evidence="2" id="KW-1185">Reference proteome</keyword>
<reference evidence="1 2" key="2">
    <citation type="submission" date="2020-03" db="EMBL/GenBank/DDBJ databases">
        <authorList>
            <person name="Ichikawa N."/>
            <person name="Kimura A."/>
            <person name="Kitahashi Y."/>
            <person name="Uohara A."/>
        </authorList>
    </citation>
    <scope>NUCLEOTIDE SEQUENCE [LARGE SCALE GENOMIC DNA]</scope>
    <source>
        <strain evidence="1 2">NBRC 108638</strain>
    </source>
</reference>
<dbReference type="Proteomes" id="UP000482960">
    <property type="component" value="Unassembled WGS sequence"/>
</dbReference>
<gene>
    <name evidence="1" type="ORF">Prum_006910</name>
</gene>
<dbReference type="RefSeq" id="WP_173073824.1">
    <property type="nucleotide sequence ID" value="NZ_BLPG01000001.1"/>
</dbReference>
<accession>A0A6V8KXK5</accession>
<organism evidence="1 2">
    <name type="scientific">Phytohabitans rumicis</name>
    <dbReference type="NCBI Taxonomy" id="1076125"/>
    <lineage>
        <taxon>Bacteria</taxon>
        <taxon>Bacillati</taxon>
        <taxon>Actinomycetota</taxon>
        <taxon>Actinomycetes</taxon>
        <taxon>Micromonosporales</taxon>
        <taxon>Micromonosporaceae</taxon>
    </lineage>
</organism>
<reference evidence="1 2" key="1">
    <citation type="submission" date="2020-03" db="EMBL/GenBank/DDBJ databases">
        <title>Whole genome shotgun sequence of Phytohabitans rumicis NBRC 108638.</title>
        <authorList>
            <person name="Komaki H."/>
            <person name="Tamura T."/>
        </authorList>
    </citation>
    <scope>NUCLEOTIDE SEQUENCE [LARGE SCALE GENOMIC DNA]</scope>
    <source>
        <strain evidence="1 2">NBRC 108638</strain>
    </source>
</reference>